<evidence type="ECO:0000313" key="2">
    <source>
        <dbReference type="EMBL" id="ALA45426.1"/>
    </source>
</evidence>
<name>A0A0K2FI34_9CAUD</name>
<keyword evidence="1" id="KW-1133">Transmembrane helix</keyword>
<feature type="transmembrane region" description="Helical" evidence="1">
    <location>
        <begin position="16"/>
        <end position="36"/>
    </location>
</feature>
<dbReference type="KEGG" id="vg:26798927"/>
<protein>
    <submittedName>
        <fullName evidence="2">Uncharacterized protein</fullName>
    </submittedName>
</protein>
<accession>A0A0K2FI34</accession>
<dbReference type="EMBL" id="KT321316">
    <property type="protein sequence ID" value="ALA45426.1"/>
    <property type="molecule type" value="Genomic_DNA"/>
</dbReference>
<keyword evidence="3" id="KW-1185">Reference proteome</keyword>
<gene>
    <name evidence="2" type="ORF">ADP64_000044</name>
</gene>
<dbReference type="GeneID" id="26798927"/>
<evidence type="ECO:0000256" key="1">
    <source>
        <dbReference type="SAM" id="Phobius"/>
    </source>
</evidence>
<proteinExistence type="predicted"/>
<keyword evidence="1" id="KW-0472">Membrane</keyword>
<organism evidence="2 3">
    <name type="scientific">Achromobacter phage phiAxp-2</name>
    <dbReference type="NCBI Taxonomy" id="1664246"/>
    <lineage>
        <taxon>Viruses</taxon>
        <taxon>Duplodnaviria</taxon>
        <taxon>Heunggongvirae</taxon>
        <taxon>Uroviricota</taxon>
        <taxon>Caudoviricetes</taxon>
        <taxon>Casjensviridae</taxon>
        <taxon>Fengtaivirus</taxon>
        <taxon>Fengtaivirus Axp2</taxon>
    </lineage>
</organism>
<dbReference type="RefSeq" id="YP_009226462.1">
    <property type="nucleotide sequence ID" value="NC_029106.1"/>
</dbReference>
<dbReference type="Proteomes" id="UP000201646">
    <property type="component" value="Segment"/>
</dbReference>
<evidence type="ECO:0000313" key="3">
    <source>
        <dbReference type="Proteomes" id="UP000201646"/>
    </source>
</evidence>
<reference evidence="2" key="1">
    <citation type="submission" date="2015-09" db="EMBL/GenBank/DDBJ databases">
        <authorList>
            <person name="Zhao X."/>
        </authorList>
    </citation>
    <scope>NUCLEOTIDE SEQUENCE [LARGE SCALE GENOMIC DNA]</scope>
</reference>
<keyword evidence="1" id="KW-0812">Transmembrane</keyword>
<sequence>MSIEEALLFLATLVKWYVACVVVFGIAALALVAWWARRRRVRVQVVNRIDVGPKGAAAVREFVRKNNGDRHAN</sequence>